<reference evidence="1 2" key="1">
    <citation type="submission" date="2018-06" db="EMBL/GenBank/DDBJ databases">
        <title>Whole genome sequencing of Candida tropicalis (genome annotated by CSBL at Korea University).</title>
        <authorList>
            <person name="Ahn J."/>
        </authorList>
    </citation>
    <scope>NUCLEOTIDE SEQUENCE [LARGE SCALE GENOMIC DNA]</scope>
    <source>
        <strain evidence="1 2">ATCC 20962</strain>
    </source>
</reference>
<gene>
    <name evidence="1" type="ORF">Cantr_08193</name>
</gene>
<accession>A0A367Y6W8</accession>
<organism evidence="1 2">
    <name type="scientific">Candida viswanathii</name>
    <dbReference type="NCBI Taxonomy" id="5486"/>
    <lineage>
        <taxon>Eukaryota</taxon>
        <taxon>Fungi</taxon>
        <taxon>Dikarya</taxon>
        <taxon>Ascomycota</taxon>
        <taxon>Saccharomycotina</taxon>
        <taxon>Pichiomycetes</taxon>
        <taxon>Debaryomycetaceae</taxon>
        <taxon>Candida/Lodderomyces clade</taxon>
        <taxon>Candida</taxon>
    </lineage>
</organism>
<dbReference type="Proteomes" id="UP000253472">
    <property type="component" value="Unassembled WGS sequence"/>
</dbReference>
<protein>
    <submittedName>
        <fullName evidence="1">Uncharacterized protein</fullName>
    </submittedName>
</protein>
<dbReference type="AlphaFoldDB" id="A0A367Y6W8"/>
<comment type="caution">
    <text evidence="1">The sequence shown here is derived from an EMBL/GenBank/DDBJ whole genome shotgun (WGS) entry which is preliminary data.</text>
</comment>
<name>A0A367Y6W8_9ASCO</name>
<dbReference type="EMBL" id="QLNQ01000026">
    <property type="protein sequence ID" value="RCK60782.1"/>
    <property type="molecule type" value="Genomic_DNA"/>
</dbReference>
<keyword evidence="2" id="KW-1185">Reference proteome</keyword>
<sequence length="79" mass="8688">MKQKKGFASRYSLSSKEFNVFSIGGPSLVRLINDTSLEEKTSLALPCLVSDKMLSCGSDTLHHVANFSTPLKIFDHILS</sequence>
<proteinExistence type="predicted"/>
<evidence type="ECO:0000313" key="2">
    <source>
        <dbReference type="Proteomes" id="UP000253472"/>
    </source>
</evidence>
<evidence type="ECO:0000313" key="1">
    <source>
        <dbReference type="EMBL" id="RCK60782.1"/>
    </source>
</evidence>